<dbReference type="Gene3D" id="2.40.30.10">
    <property type="entry name" value="Translation factors"/>
    <property type="match status" value="1"/>
</dbReference>
<dbReference type="InterPro" id="IPR007037">
    <property type="entry name" value="SIP_rossman_dom"/>
</dbReference>
<accession>A0ABU0FJN1</accession>
<dbReference type="PANTHER" id="PTHR30157:SF0">
    <property type="entry name" value="NADPH-DEPENDENT FERRIC-CHELATE REDUCTASE"/>
    <property type="match status" value="1"/>
</dbReference>
<proteinExistence type="inferred from homology"/>
<dbReference type="Pfam" id="PF08021">
    <property type="entry name" value="FAD_binding_9"/>
    <property type="match status" value="1"/>
</dbReference>
<name>A0ABU0FJN1_9HYPH</name>
<gene>
    <name evidence="3" type="ORF">J3R73_004615</name>
</gene>
<reference evidence="3 4" key="1">
    <citation type="submission" date="2023-07" db="EMBL/GenBank/DDBJ databases">
        <title>Genomic Encyclopedia of Type Strains, Phase IV (KMG-IV): sequencing the most valuable type-strain genomes for metagenomic binning, comparative biology and taxonomic classification.</title>
        <authorList>
            <person name="Goeker M."/>
        </authorList>
    </citation>
    <scope>NUCLEOTIDE SEQUENCE [LARGE SCALE GENOMIC DNA]</scope>
    <source>
        <strain evidence="3 4">DSM 5896</strain>
    </source>
</reference>
<dbReference type="PANTHER" id="PTHR30157">
    <property type="entry name" value="FERRIC REDUCTASE, NADPH-DEPENDENT"/>
    <property type="match status" value="1"/>
</dbReference>
<comment type="caution">
    <text evidence="3">The sequence shown here is derived from an EMBL/GenBank/DDBJ whole genome shotgun (WGS) entry which is preliminary data.</text>
</comment>
<keyword evidence="4" id="KW-1185">Reference proteome</keyword>
<dbReference type="InterPro" id="IPR039374">
    <property type="entry name" value="SIP_fam"/>
</dbReference>
<dbReference type="InterPro" id="IPR017938">
    <property type="entry name" value="Riboflavin_synthase-like_b-brl"/>
</dbReference>
<evidence type="ECO:0000259" key="2">
    <source>
        <dbReference type="PROSITE" id="PS51384"/>
    </source>
</evidence>
<evidence type="ECO:0000256" key="1">
    <source>
        <dbReference type="ARBA" id="ARBA00035644"/>
    </source>
</evidence>
<dbReference type="InterPro" id="IPR039261">
    <property type="entry name" value="FNR_nucleotide-bd"/>
</dbReference>
<sequence>MTETASESRPGRLPAHRVTVTGIEFLTPNMRRITFQGDTLATVSVPLPAQWLKVVLPVPEEKGRANRAYTIRHFYPGWRTMDIDFVLHGDRGPASAWARCAMVGDVVHLGNPRGGHRMEPDARWRLLAGDETALPAIASILDALPIDGIPTWVVIEVPSMDDAQPLRRSETTEVHWIARDGNHGPPGCLLEDRISSLSLSGEEGQVFLAGEAAAVKKIRRGLGRRVPQAIMDAKGYWLQGQADHRDKS</sequence>
<dbReference type="InterPro" id="IPR017927">
    <property type="entry name" value="FAD-bd_FR_type"/>
</dbReference>
<dbReference type="Gene3D" id="3.40.50.80">
    <property type="entry name" value="Nucleotide-binding domain of ferredoxin-NADP reductase (FNR) module"/>
    <property type="match status" value="1"/>
</dbReference>
<dbReference type="EMBL" id="JAUSVK010000001">
    <property type="protein sequence ID" value="MDQ0394823.1"/>
    <property type="molecule type" value="Genomic_DNA"/>
</dbReference>
<dbReference type="Pfam" id="PF04954">
    <property type="entry name" value="SIP"/>
    <property type="match status" value="1"/>
</dbReference>
<dbReference type="RefSeq" id="WP_307432601.1">
    <property type="nucleotide sequence ID" value="NZ_JAUSVK010000001.1"/>
</dbReference>
<organism evidence="3 4">
    <name type="scientific">Labrys monachus</name>
    <dbReference type="NCBI Taxonomy" id="217067"/>
    <lineage>
        <taxon>Bacteria</taxon>
        <taxon>Pseudomonadati</taxon>
        <taxon>Pseudomonadota</taxon>
        <taxon>Alphaproteobacteria</taxon>
        <taxon>Hyphomicrobiales</taxon>
        <taxon>Xanthobacteraceae</taxon>
        <taxon>Labrys</taxon>
    </lineage>
</organism>
<evidence type="ECO:0000313" key="4">
    <source>
        <dbReference type="Proteomes" id="UP001237448"/>
    </source>
</evidence>
<protein>
    <submittedName>
        <fullName evidence="3">NADPH-dependent ferric siderophore reductase</fullName>
    </submittedName>
</protein>
<comment type="similarity">
    <text evidence="1">Belongs to the SIP oxidoreductase family.</text>
</comment>
<dbReference type="Proteomes" id="UP001237448">
    <property type="component" value="Unassembled WGS sequence"/>
</dbReference>
<evidence type="ECO:0000313" key="3">
    <source>
        <dbReference type="EMBL" id="MDQ0394823.1"/>
    </source>
</evidence>
<dbReference type="InterPro" id="IPR013113">
    <property type="entry name" value="SIP_FAD-bd"/>
</dbReference>
<dbReference type="CDD" id="cd06193">
    <property type="entry name" value="siderophore_interacting"/>
    <property type="match status" value="1"/>
</dbReference>
<dbReference type="PROSITE" id="PS51384">
    <property type="entry name" value="FAD_FR"/>
    <property type="match status" value="1"/>
</dbReference>
<feature type="domain" description="FAD-binding FR-type" evidence="2">
    <location>
        <begin position="13"/>
        <end position="119"/>
    </location>
</feature>
<dbReference type="SUPFAM" id="SSF63380">
    <property type="entry name" value="Riboflavin synthase domain-like"/>
    <property type="match status" value="1"/>
</dbReference>